<gene>
    <name evidence="3" type="ORF">L9F63_003904</name>
</gene>
<reference evidence="3" key="2">
    <citation type="submission" date="2023-05" db="EMBL/GenBank/DDBJ databases">
        <authorList>
            <person name="Fouks B."/>
        </authorList>
    </citation>
    <scope>NUCLEOTIDE SEQUENCE</scope>
    <source>
        <strain evidence="3">Stay&amp;Tobe</strain>
        <tissue evidence="3">Testes</tissue>
    </source>
</reference>
<protein>
    <recommendedName>
        <fullName evidence="2">STPR domain-containing protein</fullName>
    </recommendedName>
</protein>
<feature type="compositionally biased region" description="Polar residues" evidence="1">
    <location>
        <begin position="1"/>
        <end position="36"/>
    </location>
</feature>
<dbReference type="AlphaFoldDB" id="A0AAD7ZK70"/>
<keyword evidence="4" id="KW-1185">Reference proteome</keyword>
<feature type="domain" description="STPR" evidence="2">
    <location>
        <begin position="338"/>
        <end position="411"/>
    </location>
</feature>
<evidence type="ECO:0000313" key="4">
    <source>
        <dbReference type="Proteomes" id="UP001233999"/>
    </source>
</evidence>
<organism evidence="3 4">
    <name type="scientific">Diploptera punctata</name>
    <name type="common">Pacific beetle cockroach</name>
    <dbReference type="NCBI Taxonomy" id="6984"/>
    <lineage>
        <taxon>Eukaryota</taxon>
        <taxon>Metazoa</taxon>
        <taxon>Ecdysozoa</taxon>
        <taxon>Arthropoda</taxon>
        <taxon>Hexapoda</taxon>
        <taxon>Insecta</taxon>
        <taxon>Pterygota</taxon>
        <taxon>Neoptera</taxon>
        <taxon>Polyneoptera</taxon>
        <taxon>Dictyoptera</taxon>
        <taxon>Blattodea</taxon>
        <taxon>Blaberoidea</taxon>
        <taxon>Blaberidae</taxon>
        <taxon>Diplopterinae</taxon>
        <taxon>Diploptera</taxon>
    </lineage>
</organism>
<feature type="region of interest" description="Disordered" evidence="1">
    <location>
        <begin position="262"/>
        <end position="408"/>
    </location>
</feature>
<evidence type="ECO:0000256" key="1">
    <source>
        <dbReference type="SAM" id="MobiDB-lite"/>
    </source>
</evidence>
<sequence>MDVTNAATVTGEANNELSRAGSQQQENDIESTTLSGRETAVCEYNIPELICVKPEPLEFLDEETEEMEEDNETEPVLANHNKRRCHEVGIMPTSCDEGFVKKEEPDEIVTDNEETSEQEERLVQERNWRSLLKNTRPDMISAFNQEYLHPLCSSETSDSYYGQPQFNRIENSTLRALLFSSGEFYKNDDHQRRTDETPEQRAHRLIQNHSCARKQSENLSEDESEQCLIQGHLYEAQCRTNETPEQREQRLVRMRFTVAKRRANETPDEREQRLLKTRVNEAQRRANESPDEHQQRLIRMRLNEARRRANETSEARSNRLARTRSSEANRRAQETPEEREKRLIGLRMRQARKRANETPEEREKRLMRLRQSEAQRRANETPEEREKRLIRSRNVETQRRANETPEEREKRLLRTRLYAQRRASGIPQERKRQRRFVPQNAVNEISDKNDKELNRMQFDLVQRFTNEMPMDNVDHFIASDLNKFQMQIDISRKEQVENLNMYLSIAKQIENRRLKIKEMYSEEADLRNSQSTSYQVPNEQEHFLNNMHLSKTEEEKSKTKCN</sequence>
<accession>A0AAD7ZK70</accession>
<feature type="region of interest" description="Disordered" evidence="1">
    <location>
        <begin position="1"/>
        <end position="37"/>
    </location>
</feature>
<evidence type="ECO:0000259" key="2">
    <source>
        <dbReference type="Pfam" id="PF21107"/>
    </source>
</evidence>
<reference evidence="3" key="1">
    <citation type="journal article" date="2023" name="IScience">
        <title>Live-bearing cockroach genome reveals convergent evolutionary mechanisms linked to viviparity in insects and beyond.</title>
        <authorList>
            <person name="Fouks B."/>
            <person name="Harrison M.C."/>
            <person name="Mikhailova A.A."/>
            <person name="Marchal E."/>
            <person name="English S."/>
            <person name="Carruthers M."/>
            <person name="Jennings E.C."/>
            <person name="Chiamaka E.L."/>
            <person name="Frigard R.A."/>
            <person name="Pippel M."/>
            <person name="Attardo G.M."/>
            <person name="Benoit J.B."/>
            <person name="Bornberg-Bauer E."/>
            <person name="Tobe S.S."/>
        </authorList>
    </citation>
    <scope>NUCLEOTIDE SEQUENCE</scope>
    <source>
        <strain evidence="3">Stay&amp;Tobe</strain>
    </source>
</reference>
<dbReference type="Proteomes" id="UP001233999">
    <property type="component" value="Unassembled WGS sequence"/>
</dbReference>
<name>A0AAD7ZK70_DIPPU</name>
<dbReference type="InterPro" id="IPR048998">
    <property type="entry name" value="STPR"/>
</dbReference>
<dbReference type="Pfam" id="PF21107">
    <property type="entry name" value="STPRs"/>
    <property type="match status" value="2"/>
</dbReference>
<evidence type="ECO:0000313" key="3">
    <source>
        <dbReference type="EMBL" id="KAJ9581835.1"/>
    </source>
</evidence>
<feature type="compositionally biased region" description="Basic and acidic residues" evidence="1">
    <location>
        <begin position="262"/>
        <end position="317"/>
    </location>
</feature>
<feature type="compositionally biased region" description="Basic and acidic residues" evidence="1">
    <location>
        <begin position="354"/>
        <end position="408"/>
    </location>
</feature>
<proteinExistence type="predicted"/>
<feature type="compositionally biased region" description="Basic and acidic residues" evidence="1">
    <location>
        <begin position="324"/>
        <end position="343"/>
    </location>
</feature>
<comment type="caution">
    <text evidence="3">The sequence shown here is derived from an EMBL/GenBank/DDBJ whole genome shotgun (WGS) entry which is preliminary data.</text>
</comment>
<feature type="domain" description="STPR" evidence="2">
    <location>
        <begin position="228"/>
        <end position="294"/>
    </location>
</feature>
<dbReference type="EMBL" id="JASPKZ010007842">
    <property type="protein sequence ID" value="KAJ9581835.1"/>
    <property type="molecule type" value="Genomic_DNA"/>
</dbReference>